<dbReference type="AlphaFoldDB" id="A0A4V5NUM2"/>
<comment type="caution">
    <text evidence="3">The sequence shown here is derived from an EMBL/GenBank/DDBJ whole genome shotgun (WGS) entry which is preliminary data.</text>
</comment>
<protein>
    <submittedName>
        <fullName evidence="3">YggT family protein</fullName>
    </submittedName>
</protein>
<name>A0A4V5NUM2_9GAMM</name>
<organism evidence="3 4">
    <name type="scientific">Thalassotalea mangrovi</name>
    <dbReference type="NCBI Taxonomy" id="2572245"/>
    <lineage>
        <taxon>Bacteria</taxon>
        <taxon>Pseudomonadati</taxon>
        <taxon>Pseudomonadota</taxon>
        <taxon>Gammaproteobacteria</taxon>
        <taxon>Alteromonadales</taxon>
        <taxon>Colwelliaceae</taxon>
        <taxon>Thalassotalea</taxon>
    </lineage>
</organism>
<feature type="transmembrane region" description="Helical" evidence="2">
    <location>
        <begin position="6"/>
        <end position="25"/>
    </location>
</feature>
<proteinExistence type="inferred from homology"/>
<dbReference type="GO" id="GO:0016020">
    <property type="term" value="C:membrane"/>
    <property type="evidence" value="ECO:0007669"/>
    <property type="project" value="InterPro"/>
</dbReference>
<keyword evidence="2" id="KW-1133">Transmembrane helix</keyword>
<keyword evidence="2" id="KW-0812">Transmembrane</keyword>
<dbReference type="Pfam" id="PF02325">
    <property type="entry name" value="CCB3_YggT"/>
    <property type="match status" value="2"/>
</dbReference>
<evidence type="ECO:0000313" key="3">
    <source>
        <dbReference type="EMBL" id="TKB47121.1"/>
    </source>
</evidence>
<evidence type="ECO:0000256" key="2">
    <source>
        <dbReference type="SAM" id="Phobius"/>
    </source>
</evidence>
<feature type="transmembrane region" description="Helical" evidence="2">
    <location>
        <begin position="156"/>
        <end position="179"/>
    </location>
</feature>
<dbReference type="PANTHER" id="PTHR33219:SF14">
    <property type="entry name" value="PROTEIN COFACTOR ASSEMBLY OF COMPLEX C SUBUNIT B CCB3, CHLOROPLASTIC-RELATED"/>
    <property type="match status" value="1"/>
</dbReference>
<reference evidence="3 4" key="1">
    <citation type="submission" date="2019-04" db="EMBL/GenBank/DDBJ databases">
        <title>Thalassotalea guangxiensis sp. nov., isolated from sediment of the coastal wetland.</title>
        <authorList>
            <person name="Zheng S."/>
            <person name="Zhang D."/>
        </authorList>
    </citation>
    <scope>NUCLEOTIDE SEQUENCE [LARGE SCALE GENOMIC DNA]</scope>
    <source>
        <strain evidence="3 4">ZS-4</strain>
    </source>
</reference>
<dbReference type="Proteomes" id="UP000307999">
    <property type="component" value="Unassembled WGS sequence"/>
</dbReference>
<accession>A0A4V5NUM2</accession>
<evidence type="ECO:0000313" key="4">
    <source>
        <dbReference type="Proteomes" id="UP000307999"/>
    </source>
</evidence>
<keyword evidence="2" id="KW-0472">Membrane</keyword>
<keyword evidence="4" id="KW-1185">Reference proteome</keyword>
<evidence type="ECO:0000256" key="1">
    <source>
        <dbReference type="ARBA" id="ARBA00010894"/>
    </source>
</evidence>
<dbReference type="EMBL" id="SWDB01000004">
    <property type="protein sequence ID" value="TKB47121.1"/>
    <property type="molecule type" value="Genomic_DNA"/>
</dbReference>
<dbReference type="RefSeq" id="WP_136734471.1">
    <property type="nucleotide sequence ID" value="NZ_SWDB01000004.1"/>
</dbReference>
<dbReference type="InterPro" id="IPR003425">
    <property type="entry name" value="CCB3/YggT"/>
</dbReference>
<dbReference type="OrthoDB" id="9806665at2"/>
<dbReference type="PANTHER" id="PTHR33219">
    <property type="entry name" value="YLMG HOMOLOG PROTEIN 2, CHLOROPLASTIC"/>
    <property type="match status" value="1"/>
</dbReference>
<comment type="similarity">
    <text evidence="1">Belongs to the YggT family.</text>
</comment>
<gene>
    <name evidence="3" type="ORF">E8M12_02355</name>
</gene>
<feature type="transmembrane region" description="Helical" evidence="2">
    <location>
        <begin position="54"/>
        <end position="74"/>
    </location>
</feature>
<sequence length="182" mass="20197">MEAVNFLLNFLFDTYIMILLLRVWLQAARADFYNPFSQFVVKATAPVVNPFRRLIPGFGGVDVATLVVALLVGIGKFVVLSLLNGAPIDVLSFVLIGALFTIKQAGFLVFWVMILMALMSWVVQHGNPIQLVFHQLTQPILNPIRRVLPDLGGLDLSVLIALVALNFLNLFIAGLLPIWRIL</sequence>